<keyword evidence="4" id="KW-1185">Reference proteome</keyword>
<comment type="caution">
    <text evidence="3">The sequence shown here is derived from an EMBL/GenBank/DDBJ whole genome shotgun (WGS) entry which is preliminary data.</text>
</comment>
<dbReference type="PRINTS" id="PR00111">
    <property type="entry name" value="ABHYDROLASE"/>
</dbReference>
<gene>
    <name evidence="3" type="ORF">GCM10022236_11360</name>
</gene>
<feature type="compositionally biased region" description="Polar residues" evidence="1">
    <location>
        <begin position="1"/>
        <end position="11"/>
    </location>
</feature>
<dbReference type="SUPFAM" id="SSF53474">
    <property type="entry name" value="alpha/beta-Hydrolases"/>
    <property type="match status" value="1"/>
</dbReference>
<feature type="domain" description="AB hydrolase-1" evidence="2">
    <location>
        <begin position="69"/>
        <end position="277"/>
    </location>
</feature>
<dbReference type="Pfam" id="PF12697">
    <property type="entry name" value="Abhydrolase_6"/>
    <property type="match status" value="1"/>
</dbReference>
<dbReference type="InterPro" id="IPR000073">
    <property type="entry name" value="AB_hydrolase_1"/>
</dbReference>
<feature type="region of interest" description="Disordered" evidence="1">
    <location>
        <begin position="1"/>
        <end position="21"/>
    </location>
</feature>
<sequence>MTTEFDPSTTDRPAARSAGGLVGGEGSAGVYRIPGRMPVPPLQPEWLVVDRLPMYHRFCVEAGPEAPTIVHVHGFGISGTYLEPTAAVLAPRYRTYVPDLPGMGRSMRPRRGLDLPGLARALIAYCDTIGVERPVLVGNSLGCPIILEFASTFPDRIDRAVLVSPAGGPNNQPMARAFRQMALDGLREPPSMLPIAGRDYLRFGVLQSLSLFKAMTEFPTLERLHYLTAPTLVIGGLRDPLVRVSRAFVLADIAHVTAVTVPGAHALNYSSPELIAELIDAHLTDQPLLEGHRARGVAELIDIAGMPATDLRGRPIPPDSVGGVGRVR</sequence>
<dbReference type="Gene3D" id="3.40.50.1820">
    <property type="entry name" value="alpha/beta hydrolase"/>
    <property type="match status" value="1"/>
</dbReference>
<evidence type="ECO:0000256" key="1">
    <source>
        <dbReference type="SAM" id="MobiDB-lite"/>
    </source>
</evidence>
<evidence type="ECO:0000259" key="2">
    <source>
        <dbReference type="Pfam" id="PF12697"/>
    </source>
</evidence>
<name>A0ABP6ZK70_9ACTN</name>
<evidence type="ECO:0000313" key="4">
    <source>
        <dbReference type="Proteomes" id="UP001501490"/>
    </source>
</evidence>
<dbReference type="RefSeq" id="WP_344802249.1">
    <property type="nucleotide sequence ID" value="NZ_BAABAB010000007.1"/>
</dbReference>
<dbReference type="InterPro" id="IPR050266">
    <property type="entry name" value="AB_hydrolase_sf"/>
</dbReference>
<dbReference type="PANTHER" id="PTHR43798:SF33">
    <property type="entry name" value="HYDROLASE, PUTATIVE (AFU_ORTHOLOGUE AFUA_2G14860)-RELATED"/>
    <property type="match status" value="1"/>
</dbReference>
<dbReference type="EMBL" id="BAABAB010000007">
    <property type="protein sequence ID" value="GAA3611350.1"/>
    <property type="molecule type" value="Genomic_DNA"/>
</dbReference>
<proteinExistence type="predicted"/>
<evidence type="ECO:0000313" key="3">
    <source>
        <dbReference type="EMBL" id="GAA3611350.1"/>
    </source>
</evidence>
<organism evidence="3 4">
    <name type="scientific">Microlunatus ginsengisoli</name>
    <dbReference type="NCBI Taxonomy" id="363863"/>
    <lineage>
        <taxon>Bacteria</taxon>
        <taxon>Bacillati</taxon>
        <taxon>Actinomycetota</taxon>
        <taxon>Actinomycetes</taxon>
        <taxon>Propionibacteriales</taxon>
        <taxon>Propionibacteriaceae</taxon>
        <taxon>Microlunatus</taxon>
    </lineage>
</organism>
<dbReference type="PANTHER" id="PTHR43798">
    <property type="entry name" value="MONOACYLGLYCEROL LIPASE"/>
    <property type="match status" value="1"/>
</dbReference>
<dbReference type="InterPro" id="IPR029058">
    <property type="entry name" value="AB_hydrolase_fold"/>
</dbReference>
<dbReference type="Proteomes" id="UP001501490">
    <property type="component" value="Unassembled WGS sequence"/>
</dbReference>
<reference evidence="4" key="1">
    <citation type="journal article" date="2019" name="Int. J. Syst. Evol. Microbiol.">
        <title>The Global Catalogue of Microorganisms (GCM) 10K type strain sequencing project: providing services to taxonomists for standard genome sequencing and annotation.</title>
        <authorList>
            <consortium name="The Broad Institute Genomics Platform"/>
            <consortium name="The Broad Institute Genome Sequencing Center for Infectious Disease"/>
            <person name="Wu L."/>
            <person name="Ma J."/>
        </authorList>
    </citation>
    <scope>NUCLEOTIDE SEQUENCE [LARGE SCALE GENOMIC DNA]</scope>
    <source>
        <strain evidence="4">JCM 16929</strain>
    </source>
</reference>
<accession>A0ABP6ZK70</accession>
<protein>
    <recommendedName>
        <fullName evidence="2">AB hydrolase-1 domain-containing protein</fullName>
    </recommendedName>
</protein>